<feature type="transmembrane region" description="Helical" evidence="1">
    <location>
        <begin position="237"/>
        <end position="258"/>
    </location>
</feature>
<name>A0A8S1YEC4_9CILI</name>
<gene>
    <name evidence="2" type="ORF">PPENT_87.1.T1640039</name>
</gene>
<accession>A0A8S1YEC4</accession>
<protein>
    <recommendedName>
        <fullName evidence="4">Transmembrane protein</fullName>
    </recommendedName>
</protein>
<dbReference type="AlphaFoldDB" id="A0A8S1YEC4"/>
<feature type="transmembrane region" description="Helical" evidence="1">
    <location>
        <begin position="270"/>
        <end position="288"/>
    </location>
</feature>
<comment type="caution">
    <text evidence="2">The sequence shown here is derived from an EMBL/GenBank/DDBJ whole genome shotgun (WGS) entry which is preliminary data.</text>
</comment>
<evidence type="ECO:0000313" key="3">
    <source>
        <dbReference type="Proteomes" id="UP000689195"/>
    </source>
</evidence>
<feature type="transmembrane region" description="Helical" evidence="1">
    <location>
        <begin position="455"/>
        <end position="472"/>
    </location>
</feature>
<feature type="transmembrane region" description="Helical" evidence="1">
    <location>
        <begin position="350"/>
        <end position="368"/>
    </location>
</feature>
<dbReference type="EMBL" id="CAJJDO010000164">
    <property type="protein sequence ID" value="CAD8211558.1"/>
    <property type="molecule type" value="Genomic_DNA"/>
</dbReference>
<sequence length="510" mass="60330">MFVLLIIQQCYAQFNILTTIGGKNISIYENDVQNHQFSVQEQYQCHPSELFEEDQKQDSRIFYIQNFQSQAINLSIIPISLRPRDMQLINVTNQIEQQEITIEGSSISEYKINYECYQNWAFVELHVRYGKNILNFRYIKICEERLYYHDYPDLILAVMALILTYIGAIYGQKRFKLKQTQAKQQIDELESSESFYKARQIYSPQYSQPEQIIKMGEFQTTSDSAQIISTKGKQTNLIVRIVLYMFFVIGLLFTLYLWEEISIFEIPIYGIYFVCVQIAMTDLFIYIVSSSISPYIKLPLYGRVKLINLFTYMLQFVYTFFLVLTDNWVLRSFSSICLLFQLIRFMKFYNLQQLLSVYSVIFGISFIIQYKFQIEFPKLHFPNTFFLENPKLTCSDRNLLQLMLPCSLLTYTRYFRKQTRSHSILFKLGYLSYIIGVCLSLKSNGNQILQNLIDNFLPSIMILLTINVYGVAKREMKQLYQGIEPGLHNRAIQQQYSYELTIDKYNNKNQ</sequence>
<keyword evidence="1" id="KW-0812">Transmembrane</keyword>
<feature type="transmembrane region" description="Helical" evidence="1">
    <location>
        <begin position="309"/>
        <end position="330"/>
    </location>
</feature>
<keyword evidence="3" id="KW-1185">Reference proteome</keyword>
<feature type="transmembrane region" description="Helical" evidence="1">
    <location>
        <begin position="424"/>
        <end position="443"/>
    </location>
</feature>
<feature type="transmembrane region" description="Helical" evidence="1">
    <location>
        <begin position="154"/>
        <end position="171"/>
    </location>
</feature>
<keyword evidence="1" id="KW-0472">Membrane</keyword>
<proteinExistence type="predicted"/>
<evidence type="ECO:0000313" key="2">
    <source>
        <dbReference type="EMBL" id="CAD8211558.1"/>
    </source>
</evidence>
<reference evidence="2" key="1">
    <citation type="submission" date="2021-01" db="EMBL/GenBank/DDBJ databases">
        <authorList>
            <consortium name="Genoscope - CEA"/>
            <person name="William W."/>
        </authorList>
    </citation>
    <scope>NUCLEOTIDE SEQUENCE</scope>
</reference>
<dbReference type="Proteomes" id="UP000689195">
    <property type="component" value="Unassembled WGS sequence"/>
</dbReference>
<evidence type="ECO:0000256" key="1">
    <source>
        <dbReference type="SAM" id="Phobius"/>
    </source>
</evidence>
<dbReference type="OrthoDB" id="293439at2759"/>
<evidence type="ECO:0008006" key="4">
    <source>
        <dbReference type="Google" id="ProtNLM"/>
    </source>
</evidence>
<keyword evidence="1" id="KW-1133">Transmembrane helix</keyword>
<organism evidence="2 3">
    <name type="scientific">Paramecium pentaurelia</name>
    <dbReference type="NCBI Taxonomy" id="43138"/>
    <lineage>
        <taxon>Eukaryota</taxon>
        <taxon>Sar</taxon>
        <taxon>Alveolata</taxon>
        <taxon>Ciliophora</taxon>
        <taxon>Intramacronucleata</taxon>
        <taxon>Oligohymenophorea</taxon>
        <taxon>Peniculida</taxon>
        <taxon>Parameciidae</taxon>
        <taxon>Paramecium</taxon>
    </lineage>
</organism>